<feature type="compositionally biased region" description="Basic and acidic residues" evidence="3">
    <location>
        <begin position="469"/>
        <end position="482"/>
    </location>
</feature>
<protein>
    <submittedName>
        <fullName evidence="6">Centromere protein J</fullName>
    </submittedName>
</protein>
<evidence type="ECO:0000313" key="6">
    <source>
        <dbReference type="Ensembl" id="ENSPKIP00000032214.1"/>
    </source>
</evidence>
<feature type="region of interest" description="Disordered" evidence="3">
    <location>
        <begin position="520"/>
        <end position="540"/>
    </location>
</feature>
<keyword evidence="2" id="KW-0175">Coiled coil</keyword>
<feature type="region of interest" description="Disordered" evidence="3">
    <location>
        <begin position="372"/>
        <end position="502"/>
    </location>
</feature>
<dbReference type="Gene3D" id="2.60.450.20">
    <property type="match status" value="1"/>
</dbReference>
<reference evidence="6" key="2">
    <citation type="submission" date="2025-09" db="UniProtKB">
        <authorList>
            <consortium name="Ensembl"/>
        </authorList>
    </citation>
    <scope>IDENTIFICATION</scope>
</reference>
<dbReference type="InterPro" id="IPR058029">
    <property type="entry name" value="Tubulin-bd_CENPJ"/>
</dbReference>
<sequence>MSSSAGMQPSEISILARWMPSRHRAGVILSPSLDGAGSPRDSWDDSFASQFVPLPASNSSSSISLDSLVLADTRDPDQKGKMKLLDTLGIAEDRVCLDVADRKISDCPIAQKLEELKELQRAMQEQLKAHQMEQLHPLLPEPQRFLGTVGQHSSTDFAGSSLLAGKGPVTAEPSQWALLAGSIGISTPSQAISSPPAVRPGLPLLPVQSLQWEPNAVPGRASLGVVGQQESPHSQQDPKTSLYSEKGEAPSDTTLGADVWEQSYSRDQHSADRSYRNAKSDNDDRELTTSTSNDQLPSPGREDDWSVPPSEDRPIKPGVGSKKQTFEELLEEQLQLEEQRMKVVQLGQTTVEVKGPLKRTFLRRGEGLARFTRGKAAIPKRRDKDAVTHVPPKSSTSSDTGPSRNIQKNSVSQRPAIQRKTTALNKENRPEHQPVGQELRRPQTKGAVQPQTRVLSRNQRQNIVAPDLGRSKAGETQEHNGKETTSSGMQGRRLVPLSRPPPSKAVLVTKYMSGEEMSGVQRQMQMRPTPRASQPPPESFELSFQGKLERWDSEKLQENAELGEFELLEQAAEELSFSSNSSFVMKVLQLDRQSRGGHHNRRLSSTPIKSLERSQSAGTGCRPPVCTGAVRLKPGTTGQTKSNNLKVKEVQALTNTDATRASSHSSLELGDPDDTVREVVSPAEPALHGHLSFPVPSGALYDRMSYQDRDIDLDHNKGKESCEVEFNQHAGAILTENGEARTAGHIVFDDDDTWNDVEEAGDLEEEEETAGDDDDDDDNETRMGDSDCVSIEAISHVPSAGALKRKVAAVKGEEWGLYPKEGDQVSSPPPTSQLVAKLFPSVKPKVKPGPAAAVEPPTAVAEQVAGPNPLSRQLRERLVELEIEIERFKEENAKLAHLKQQREAGLEALRKDVVAFEQRKAKELADLEEMKKEEARKLQRERRVFERHASAARAVPDKKEREEIQALKQQLSSLQDELRRREARWSNTHSRLRKQLETLSAENAALRDEVQVLEKLRVATWKKAEAEKEKCTVQANDISQTSSRRSKSDSSTRTTCDTTLLPSSTRGSVQGHNPLATGKPSVHWAEGNRASDLCRWTVVENSVSPDCLPRNSGALVKEPCGDENEEDRRQDEVESQETITHPDGKIEHVLRWGGRLILFPNGTRKEVSADGQTVKITFFNGDVKQVTDDQQVIYYYAEAQTTHTTYPDGMEVLRFPNNQIEKHFPDGRKEITFPDQTVKNLFPDGKEESIFPDGTVIEAEPDGSKVIRFNNGQREVHTATFKRREYPDGTAKTIHADGRQETRASWVWNEDAFKAKQKTIIKTG</sequence>
<dbReference type="Pfam" id="PF25779">
    <property type="entry name" value="Tubulin-bind_CPAP"/>
    <property type="match status" value="1"/>
</dbReference>
<feature type="region of interest" description="Disordered" evidence="3">
    <location>
        <begin position="1029"/>
        <end position="1083"/>
    </location>
</feature>
<evidence type="ECO:0000256" key="3">
    <source>
        <dbReference type="SAM" id="MobiDB-lite"/>
    </source>
</evidence>
<evidence type="ECO:0000256" key="2">
    <source>
        <dbReference type="SAM" id="Coils"/>
    </source>
</evidence>
<evidence type="ECO:0000313" key="7">
    <source>
        <dbReference type="Proteomes" id="UP000261540"/>
    </source>
</evidence>
<feature type="compositionally biased region" description="Polar residues" evidence="3">
    <location>
        <begin position="228"/>
        <end position="243"/>
    </location>
</feature>
<dbReference type="GO" id="GO:0005813">
    <property type="term" value="C:centrosome"/>
    <property type="evidence" value="ECO:0007669"/>
    <property type="project" value="TreeGrafter"/>
</dbReference>
<dbReference type="GO" id="GO:0015631">
    <property type="term" value="F:tubulin binding"/>
    <property type="evidence" value="ECO:0007669"/>
    <property type="project" value="TreeGrafter"/>
</dbReference>
<dbReference type="GO" id="GO:0061511">
    <property type="term" value="P:centriole elongation"/>
    <property type="evidence" value="ECO:0007669"/>
    <property type="project" value="TreeGrafter"/>
</dbReference>
<feature type="compositionally biased region" description="Polar residues" evidence="3">
    <location>
        <begin position="393"/>
        <end position="425"/>
    </location>
</feature>
<dbReference type="GeneTree" id="ENSGT00530000063927"/>
<organism evidence="6 7">
    <name type="scientific">Paramormyrops kingsleyae</name>
    <dbReference type="NCBI Taxonomy" id="1676925"/>
    <lineage>
        <taxon>Eukaryota</taxon>
        <taxon>Metazoa</taxon>
        <taxon>Chordata</taxon>
        <taxon>Craniata</taxon>
        <taxon>Vertebrata</taxon>
        <taxon>Euteleostomi</taxon>
        <taxon>Actinopterygii</taxon>
        <taxon>Neopterygii</taxon>
        <taxon>Teleostei</taxon>
        <taxon>Osteoglossocephala</taxon>
        <taxon>Osteoglossomorpha</taxon>
        <taxon>Osteoglossiformes</taxon>
        <taxon>Mormyridae</taxon>
        <taxon>Paramormyrops</taxon>
    </lineage>
</organism>
<feature type="domain" description="Centromere protein J C-terminal" evidence="4">
    <location>
        <begin position="1207"/>
        <end position="1235"/>
    </location>
</feature>
<feature type="compositionally biased region" description="Polar residues" evidence="3">
    <location>
        <begin position="1060"/>
        <end position="1071"/>
    </location>
</feature>
<dbReference type="Pfam" id="PF07202">
    <property type="entry name" value="Tcp10_C"/>
    <property type="match status" value="3"/>
</dbReference>
<keyword evidence="7" id="KW-1185">Reference proteome</keyword>
<evidence type="ECO:0000259" key="4">
    <source>
        <dbReference type="Pfam" id="PF07202"/>
    </source>
</evidence>
<feature type="coiled-coil region" evidence="2">
    <location>
        <begin position="871"/>
        <end position="1016"/>
    </location>
</feature>
<feature type="region of interest" description="Disordered" evidence="3">
    <location>
        <begin position="1118"/>
        <end position="1138"/>
    </location>
</feature>
<comment type="similarity">
    <text evidence="1">Belongs to the TCP10 family.</text>
</comment>
<dbReference type="Ensembl" id="ENSPKIT00000013073.1">
    <property type="protein sequence ID" value="ENSPKIP00000032214.1"/>
    <property type="gene ID" value="ENSPKIG00000012395.1"/>
</dbReference>
<accession>A0A3B3SN86</accession>
<evidence type="ECO:0000256" key="1">
    <source>
        <dbReference type="ARBA" id="ARBA00005627"/>
    </source>
</evidence>
<feature type="compositionally biased region" description="Polar residues" evidence="3">
    <location>
        <begin position="603"/>
        <end position="618"/>
    </location>
</feature>
<feature type="region of interest" description="Disordered" evidence="3">
    <location>
        <begin position="225"/>
        <end position="324"/>
    </location>
</feature>
<dbReference type="STRING" id="1676925.ENSPKIP00000032214"/>
<name>A0A3B3SN86_9TELE</name>
<dbReference type="GO" id="GO:0060271">
    <property type="term" value="P:cilium assembly"/>
    <property type="evidence" value="ECO:0007669"/>
    <property type="project" value="TreeGrafter"/>
</dbReference>
<feature type="domain" description="Centromere protein J C-terminal" evidence="4">
    <location>
        <begin position="1136"/>
        <end position="1167"/>
    </location>
</feature>
<feature type="compositionally biased region" description="Low complexity" evidence="3">
    <location>
        <begin position="1037"/>
        <end position="1059"/>
    </location>
</feature>
<dbReference type="InterPro" id="IPR009852">
    <property type="entry name" value="CENPJ_C_dom"/>
</dbReference>
<feature type="compositionally biased region" description="Acidic residues" evidence="3">
    <location>
        <begin position="761"/>
        <end position="779"/>
    </location>
</feature>
<feature type="domain" description="Centromere protein J C-terminal" evidence="4">
    <location>
        <begin position="1243"/>
        <end position="1277"/>
    </location>
</feature>
<feature type="region of interest" description="Disordered" evidence="3">
    <location>
        <begin position="593"/>
        <end position="622"/>
    </location>
</feature>
<feature type="compositionally biased region" description="Polar residues" evidence="3">
    <location>
        <begin position="449"/>
        <end position="462"/>
    </location>
</feature>
<feature type="domain" description="CENPJ tubulin-binding region" evidence="5">
    <location>
        <begin position="310"/>
        <end position="373"/>
    </location>
</feature>
<feature type="compositionally biased region" description="Basic and acidic residues" evidence="3">
    <location>
        <begin position="300"/>
        <end position="315"/>
    </location>
</feature>
<feature type="region of interest" description="Disordered" evidence="3">
    <location>
        <begin position="761"/>
        <end position="786"/>
    </location>
</feature>
<dbReference type="PANTHER" id="PTHR10331:SF27">
    <property type="entry name" value="CENTROMERE PROTEIN J"/>
    <property type="match status" value="1"/>
</dbReference>
<evidence type="ECO:0000259" key="5">
    <source>
        <dbReference type="Pfam" id="PF25779"/>
    </source>
</evidence>
<reference evidence="6" key="1">
    <citation type="submission" date="2025-08" db="UniProtKB">
        <authorList>
            <consortium name="Ensembl"/>
        </authorList>
    </citation>
    <scope>IDENTIFICATION</scope>
</reference>
<dbReference type="InterPro" id="IPR026581">
    <property type="entry name" value="TCP10L/CENPJ"/>
</dbReference>
<proteinExistence type="inferred from homology"/>
<dbReference type="GO" id="GO:0019904">
    <property type="term" value="F:protein domain specific binding"/>
    <property type="evidence" value="ECO:0007669"/>
    <property type="project" value="Ensembl"/>
</dbReference>
<dbReference type="PANTHER" id="PTHR10331">
    <property type="entry name" value="T COMPLEX PROTEIN 10"/>
    <property type="match status" value="1"/>
</dbReference>
<dbReference type="InterPro" id="IPR047002">
    <property type="entry name" value="Tcp10_C_sf"/>
</dbReference>
<feature type="compositionally biased region" description="Basic and acidic residues" evidence="3">
    <location>
        <begin position="264"/>
        <end position="287"/>
    </location>
</feature>
<dbReference type="GO" id="GO:0005814">
    <property type="term" value="C:centriole"/>
    <property type="evidence" value="ECO:0007669"/>
    <property type="project" value="TreeGrafter"/>
</dbReference>
<dbReference type="Proteomes" id="UP000261540">
    <property type="component" value="Unplaced"/>
</dbReference>